<protein>
    <recommendedName>
        <fullName evidence="3">Pyrroloquinoline-quinone binding quinoprotein</fullName>
    </recommendedName>
</protein>
<dbReference type="OrthoDB" id="3661050at2"/>
<keyword evidence="2" id="KW-1185">Reference proteome</keyword>
<name>A0A2P8DFV7_9ACTN</name>
<accession>A0A2P8DFV7</accession>
<evidence type="ECO:0000313" key="1">
    <source>
        <dbReference type="EMBL" id="PSK96091.1"/>
    </source>
</evidence>
<dbReference type="RefSeq" id="WP_146154808.1">
    <property type="nucleotide sequence ID" value="NZ_PYGE01000027.1"/>
</dbReference>
<sequence length="389" mass="40582">MAWTWGPFEGVVAAGPGAVVRDGGTVRGIDGVSGTERWAYARPGTHVDDIDATPDGSVIVTTFEADRDDHRSEVLVETLDALTGDVLATRRQPAPGSDDELAEHADPAVRHTDHSRIVLHAEVDDDGKRLNTGTLAAAALPDLSAAWTWTVPAECALAAPSSWPDDAWFAYADIVAVSMTCGENPERTVVLGLDAAHGTEQWRVEQDVPPDGSGSRSMFAPARGGVFGIEAPGGTGRLLVRDAADGTVVGELPDTDELFRRAPDGTLEVIASVDGETAQVDQHLVVVDPDTGRRQDLATLGTGAGDTYLWSARTDAGWVGPGTTGQLGVAPEGSFGDWYEIPAGVGGAFGGSYPRVLEPTPGRVLVAPGAVLAVPDCRSGERCHIAGLR</sequence>
<dbReference type="AlphaFoldDB" id="A0A2P8DFV7"/>
<proteinExistence type="predicted"/>
<evidence type="ECO:0000313" key="2">
    <source>
        <dbReference type="Proteomes" id="UP000243528"/>
    </source>
</evidence>
<dbReference type="InterPro" id="IPR015943">
    <property type="entry name" value="WD40/YVTN_repeat-like_dom_sf"/>
</dbReference>
<dbReference type="Proteomes" id="UP000243528">
    <property type="component" value="Unassembled WGS sequence"/>
</dbReference>
<dbReference type="SUPFAM" id="SSF50969">
    <property type="entry name" value="YVTN repeat-like/Quinoprotein amine dehydrogenase"/>
    <property type="match status" value="1"/>
</dbReference>
<organism evidence="1 2">
    <name type="scientific">Haloactinopolyspora alba</name>
    <dbReference type="NCBI Taxonomy" id="648780"/>
    <lineage>
        <taxon>Bacteria</taxon>
        <taxon>Bacillati</taxon>
        <taxon>Actinomycetota</taxon>
        <taxon>Actinomycetes</taxon>
        <taxon>Jiangellales</taxon>
        <taxon>Jiangellaceae</taxon>
        <taxon>Haloactinopolyspora</taxon>
    </lineage>
</organism>
<dbReference type="Gene3D" id="2.130.10.10">
    <property type="entry name" value="YVTN repeat-like/Quinoprotein amine dehydrogenase"/>
    <property type="match status" value="1"/>
</dbReference>
<comment type="caution">
    <text evidence="1">The sequence shown here is derived from an EMBL/GenBank/DDBJ whole genome shotgun (WGS) entry which is preliminary data.</text>
</comment>
<evidence type="ECO:0008006" key="3">
    <source>
        <dbReference type="Google" id="ProtNLM"/>
    </source>
</evidence>
<dbReference type="EMBL" id="PYGE01000027">
    <property type="protein sequence ID" value="PSK96091.1"/>
    <property type="molecule type" value="Genomic_DNA"/>
</dbReference>
<reference evidence="1 2" key="1">
    <citation type="submission" date="2018-03" db="EMBL/GenBank/DDBJ databases">
        <title>Genomic Encyclopedia of Archaeal and Bacterial Type Strains, Phase II (KMG-II): from individual species to whole genera.</title>
        <authorList>
            <person name="Goeker M."/>
        </authorList>
    </citation>
    <scope>NUCLEOTIDE SEQUENCE [LARGE SCALE GENOMIC DNA]</scope>
    <source>
        <strain evidence="1 2">DSM 45211</strain>
    </source>
</reference>
<gene>
    <name evidence="1" type="ORF">CLV30_12732</name>
</gene>
<dbReference type="InterPro" id="IPR011044">
    <property type="entry name" value="Quino_amine_DH_bsu"/>
</dbReference>